<keyword evidence="3 5" id="KW-0378">Hydrolase</keyword>
<evidence type="ECO:0000313" key="7">
    <source>
        <dbReference type="Proteomes" id="UP000032702"/>
    </source>
</evidence>
<comment type="catalytic activity">
    <reaction evidence="5">
        <text>a 2'-deoxyribonucleoside 5'-triphosphate + H2O = a 2'-deoxyribonucleoside 5'-phosphate + diphosphate + H(+)</text>
        <dbReference type="Rhea" id="RHEA:44644"/>
        <dbReference type="ChEBI" id="CHEBI:15377"/>
        <dbReference type="ChEBI" id="CHEBI:15378"/>
        <dbReference type="ChEBI" id="CHEBI:33019"/>
        <dbReference type="ChEBI" id="CHEBI:61560"/>
        <dbReference type="ChEBI" id="CHEBI:65317"/>
        <dbReference type="EC" id="3.6.1.9"/>
    </reaction>
</comment>
<evidence type="ECO:0000256" key="1">
    <source>
        <dbReference type="ARBA" id="ARBA00004496"/>
    </source>
</evidence>
<dbReference type="PIRSF" id="PIRSF006305">
    <property type="entry name" value="Maf"/>
    <property type="match status" value="1"/>
</dbReference>
<comment type="caution">
    <text evidence="5">Lacks conserved residue(s) required for the propagation of feature annotation.</text>
</comment>
<dbReference type="HAMAP" id="MF_00528">
    <property type="entry name" value="Maf"/>
    <property type="match status" value="1"/>
</dbReference>
<dbReference type="GO" id="GO:0047429">
    <property type="term" value="F:nucleoside triphosphate diphosphatase activity"/>
    <property type="evidence" value="ECO:0007669"/>
    <property type="project" value="UniProtKB-EC"/>
</dbReference>
<dbReference type="CDD" id="cd00555">
    <property type="entry name" value="Maf"/>
    <property type="match status" value="1"/>
</dbReference>
<evidence type="ECO:0000256" key="3">
    <source>
        <dbReference type="ARBA" id="ARBA00022801"/>
    </source>
</evidence>
<comment type="caution">
    <text evidence="6">The sequence shown here is derived from an EMBL/GenBank/DDBJ whole genome shotgun (WGS) entry which is preliminary data.</text>
</comment>
<dbReference type="InterPro" id="IPR003697">
    <property type="entry name" value="Maf-like"/>
</dbReference>
<dbReference type="Gene3D" id="3.90.950.10">
    <property type="match status" value="1"/>
</dbReference>
<evidence type="ECO:0000313" key="6">
    <source>
        <dbReference type="EMBL" id="EAU64510.1"/>
    </source>
</evidence>
<accession>Q08VI1</accession>
<comment type="subcellular location">
    <subcellularLocation>
        <location evidence="1 5">Cytoplasm</location>
    </subcellularLocation>
</comment>
<name>Q08VI1_STIAD</name>
<evidence type="ECO:0000256" key="5">
    <source>
        <dbReference type="HAMAP-Rule" id="MF_00528"/>
    </source>
</evidence>
<keyword evidence="2 5" id="KW-0963">Cytoplasm</keyword>
<dbReference type="EC" id="3.6.1.9" evidence="5"/>
<dbReference type="GO" id="GO:0005737">
    <property type="term" value="C:cytoplasm"/>
    <property type="evidence" value="ECO:0007669"/>
    <property type="project" value="UniProtKB-SubCell"/>
</dbReference>
<dbReference type="Pfam" id="PF02545">
    <property type="entry name" value="Maf"/>
    <property type="match status" value="1"/>
</dbReference>
<dbReference type="EMBL" id="AAMD01000114">
    <property type="protein sequence ID" value="EAU64510.1"/>
    <property type="molecule type" value="Genomic_DNA"/>
</dbReference>
<comment type="similarity">
    <text evidence="5">Belongs to the Maf family.</text>
</comment>
<dbReference type="PATRIC" id="fig|378806.16.peg.3461"/>
<evidence type="ECO:0000256" key="4">
    <source>
        <dbReference type="ARBA" id="ARBA00023080"/>
    </source>
</evidence>
<dbReference type="Proteomes" id="UP000032702">
    <property type="component" value="Unassembled WGS sequence"/>
</dbReference>
<evidence type="ECO:0000256" key="2">
    <source>
        <dbReference type="ARBA" id="ARBA00022490"/>
    </source>
</evidence>
<proteinExistence type="inferred from homology"/>
<keyword evidence="4 5" id="KW-0546">Nucleotide metabolism</keyword>
<feature type="active site" description="Proton acceptor" evidence="5">
    <location>
        <position position="106"/>
    </location>
</feature>
<organism evidence="6 7">
    <name type="scientific">Stigmatella aurantiaca (strain DW4/3-1)</name>
    <dbReference type="NCBI Taxonomy" id="378806"/>
    <lineage>
        <taxon>Bacteria</taxon>
        <taxon>Pseudomonadati</taxon>
        <taxon>Myxococcota</taxon>
        <taxon>Myxococcia</taxon>
        <taxon>Myxococcales</taxon>
        <taxon>Cystobacterineae</taxon>
        <taxon>Archangiaceae</taxon>
        <taxon>Stigmatella</taxon>
    </lineage>
</organism>
<protein>
    <recommendedName>
        <fullName evidence="5">Nucleoside triphosphate pyrophosphatase</fullName>
        <ecNumber evidence="5">3.6.1.9</ecNumber>
    </recommendedName>
    <alternativeName>
        <fullName evidence="5">Nucleotide pyrophosphatase</fullName>
        <shortName evidence="5">Nucleotide PPase</shortName>
    </alternativeName>
</protein>
<dbReference type="PANTHER" id="PTHR43213:SF10">
    <property type="entry name" value="7-METHYL-GTP PYROPHOSPHATASE"/>
    <property type="match status" value="1"/>
</dbReference>
<dbReference type="PANTHER" id="PTHR43213">
    <property type="entry name" value="BIFUNCTIONAL DTTP/UTP PYROPHOSPHATASE/METHYLTRANSFERASE PROTEIN-RELATED"/>
    <property type="match status" value="1"/>
</dbReference>
<comment type="catalytic activity">
    <reaction evidence="5">
        <text>a ribonucleoside 5'-triphosphate + H2O = a ribonucleoside 5'-phosphate + diphosphate + H(+)</text>
        <dbReference type="Rhea" id="RHEA:23996"/>
        <dbReference type="ChEBI" id="CHEBI:15377"/>
        <dbReference type="ChEBI" id="CHEBI:15378"/>
        <dbReference type="ChEBI" id="CHEBI:33019"/>
        <dbReference type="ChEBI" id="CHEBI:58043"/>
        <dbReference type="ChEBI" id="CHEBI:61557"/>
        <dbReference type="EC" id="3.6.1.9"/>
    </reaction>
</comment>
<comment type="cofactor">
    <cofactor evidence="5">
        <name>a divalent metal cation</name>
        <dbReference type="ChEBI" id="CHEBI:60240"/>
    </cofactor>
</comment>
<comment type="function">
    <text evidence="5">Nucleoside triphosphate pyrophosphatase. May have a dual role in cell division arrest and in preventing the incorporation of modified nucleotides into cellular nucleic acids.</text>
</comment>
<reference evidence="6 7" key="1">
    <citation type="submission" date="2006-04" db="EMBL/GenBank/DDBJ databases">
        <authorList>
            <person name="Nierman W.C."/>
        </authorList>
    </citation>
    <scope>NUCLEOTIDE SEQUENCE [LARGE SCALE GENOMIC DNA]</scope>
    <source>
        <strain evidence="6 7">DW4/3-1</strain>
    </source>
</reference>
<dbReference type="GO" id="GO:0009117">
    <property type="term" value="P:nucleotide metabolic process"/>
    <property type="evidence" value="ECO:0007669"/>
    <property type="project" value="UniProtKB-KW"/>
</dbReference>
<dbReference type="AlphaFoldDB" id="Q08VI1"/>
<dbReference type="SUPFAM" id="SSF52972">
    <property type="entry name" value="ITPase-like"/>
    <property type="match status" value="1"/>
</dbReference>
<sequence length="231" mass="24360">MDPQATASPHSSERNVLSACPAAGRSGQAPPVLGCAPMKPLILASTSSARRALMEGLGLAYTAEAPGVGEEVSPTLSARQAVQELAARKARAVQARHPEAWVLGADQLVEVEGEILSKPPDLDAARKQLGKLLGRTHDICTGVCLAGPGGHLAESLEVSRLTFYPASAEELERYLSLGEWQGCAGSYRIEGAGQALLSRLDGDRTNVQGLPMLTVVRMLRTAGFSFFETAR</sequence>
<gene>
    <name evidence="6" type="primary">maf</name>
    <name evidence="6" type="ORF">STIAU_4115</name>
</gene>
<dbReference type="NCBIfam" id="TIGR00172">
    <property type="entry name" value="maf"/>
    <property type="match status" value="1"/>
</dbReference>
<dbReference type="InterPro" id="IPR029001">
    <property type="entry name" value="ITPase-like_fam"/>
</dbReference>